<evidence type="ECO:0000256" key="2">
    <source>
        <dbReference type="SAM" id="SignalP"/>
    </source>
</evidence>
<protein>
    <submittedName>
        <fullName evidence="3">Tripartite-type tricarboxylate transporter, receptor component TctC</fullName>
    </submittedName>
</protein>
<evidence type="ECO:0000313" key="4">
    <source>
        <dbReference type="Proteomes" id="UP000198500"/>
    </source>
</evidence>
<dbReference type="Proteomes" id="UP000198500">
    <property type="component" value="Unassembled WGS sequence"/>
</dbReference>
<dbReference type="AlphaFoldDB" id="A0A1H3G774"/>
<evidence type="ECO:0000256" key="1">
    <source>
        <dbReference type="ARBA" id="ARBA00006987"/>
    </source>
</evidence>
<sequence length="324" mass="35220">MLKRALGLACIMSVAATSVSAADDYPTRDIRMIVPWAAGGGTDGIVRKISDLTEETLDGTMYVENIEGGMSGNGLIQLINANADGYTLGALTYDSVITVPWQDMLDGYSVDNMDLIARITSEPDALIVPDDSEYDNFEELIDAAEESPGEIRAGIQNMGARTHLTLLQLMDETGADFKIVSYPGGAAPQKEALLNGEIDFAITSLGDFSGLIDSGDARGLLEFTDVQSESYQEVPPVTEYDLNVQMGSFIILAAPSGTPDAVLEKLENAYQEAFESDEFQEWLVDVGVTPNWLGRDDVTEWVKDTQDEIFATMEELQEEGIIEE</sequence>
<dbReference type="PIRSF" id="PIRSF017082">
    <property type="entry name" value="YflP"/>
    <property type="match status" value="1"/>
</dbReference>
<dbReference type="RefSeq" id="WP_092571638.1">
    <property type="nucleotide sequence ID" value="NZ_BMXH01000007.1"/>
</dbReference>
<accession>A0A1H3G774</accession>
<keyword evidence="2" id="KW-0732">Signal</keyword>
<dbReference type="CDD" id="cd07012">
    <property type="entry name" value="PBP2_Bug_TTT"/>
    <property type="match status" value="1"/>
</dbReference>
<proteinExistence type="inferred from homology"/>
<feature type="signal peptide" evidence="2">
    <location>
        <begin position="1"/>
        <end position="21"/>
    </location>
</feature>
<name>A0A1H3G774_9GAMM</name>
<dbReference type="SUPFAM" id="SSF53850">
    <property type="entry name" value="Periplasmic binding protein-like II"/>
    <property type="match status" value="1"/>
</dbReference>
<dbReference type="STRING" id="574349.SAMN05443545_10926"/>
<dbReference type="InterPro" id="IPR005064">
    <property type="entry name" value="BUG"/>
</dbReference>
<reference evidence="3 4" key="1">
    <citation type="submission" date="2016-10" db="EMBL/GenBank/DDBJ databases">
        <authorList>
            <person name="de Groot N.N."/>
        </authorList>
    </citation>
    <scope>NUCLEOTIDE SEQUENCE [LARGE SCALE GENOMIC DNA]</scope>
    <source>
        <strain evidence="3 4">DSM 19219</strain>
    </source>
</reference>
<dbReference type="InterPro" id="IPR042100">
    <property type="entry name" value="Bug_dom1"/>
</dbReference>
<dbReference type="Gene3D" id="3.40.190.150">
    <property type="entry name" value="Bordetella uptake gene, domain 1"/>
    <property type="match status" value="1"/>
</dbReference>
<comment type="similarity">
    <text evidence="1">Belongs to the UPF0065 (bug) family.</text>
</comment>
<keyword evidence="4" id="KW-1185">Reference proteome</keyword>
<dbReference type="Gene3D" id="3.40.190.10">
    <property type="entry name" value="Periplasmic binding protein-like II"/>
    <property type="match status" value="1"/>
</dbReference>
<dbReference type="Pfam" id="PF03401">
    <property type="entry name" value="TctC"/>
    <property type="match status" value="1"/>
</dbReference>
<dbReference type="PANTHER" id="PTHR42928">
    <property type="entry name" value="TRICARBOXYLATE-BINDING PROTEIN"/>
    <property type="match status" value="1"/>
</dbReference>
<organism evidence="3 4">
    <name type="scientific">Aidingimonas halophila</name>
    <dbReference type="NCBI Taxonomy" id="574349"/>
    <lineage>
        <taxon>Bacteria</taxon>
        <taxon>Pseudomonadati</taxon>
        <taxon>Pseudomonadota</taxon>
        <taxon>Gammaproteobacteria</taxon>
        <taxon>Oceanospirillales</taxon>
        <taxon>Halomonadaceae</taxon>
        <taxon>Aidingimonas</taxon>
    </lineage>
</organism>
<dbReference type="OrthoDB" id="5171643at2"/>
<evidence type="ECO:0000313" key="3">
    <source>
        <dbReference type="EMBL" id="SDX98900.1"/>
    </source>
</evidence>
<gene>
    <name evidence="3" type="ORF">SAMN05443545_10926</name>
</gene>
<dbReference type="PANTHER" id="PTHR42928:SF5">
    <property type="entry name" value="BLR1237 PROTEIN"/>
    <property type="match status" value="1"/>
</dbReference>
<dbReference type="EMBL" id="FNNI01000009">
    <property type="protein sequence ID" value="SDX98900.1"/>
    <property type="molecule type" value="Genomic_DNA"/>
</dbReference>
<keyword evidence="3" id="KW-0675">Receptor</keyword>
<feature type="chain" id="PRO_5011450575" evidence="2">
    <location>
        <begin position="22"/>
        <end position="324"/>
    </location>
</feature>